<dbReference type="Gene3D" id="3.40.630.10">
    <property type="entry name" value="Zn peptidases"/>
    <property type="match status" value="1"/>
</dbReference>
<proteinExistence type="inferred from homology"/>
<dbReference type="EMBL" id="LLXH01008185">
    <property type="protein sequence ID" value="PKC51170.1"/>
    <property type="molecule type" value="Genomic_DNA"/>
</dbReference>
<dbReference type="VEuPathDB" id="FungiDB:RhiirA1_484370"/>
<dbReference type="GO" id="GO:0008777">
    <property type="term" value="F:acetylornithine deacetylase activity"/>
    <property type="evidence" value="ECO:0007669"/>
    <property type="project" value="TreeGrafter"/>
</dbReference>
<evidence type="ECO:0000256" key="2">
    <source>
        <dbReference type="ARBA" id="ARBA00022723"/>
    </source>
</evidence>
<reference evidence="4 5" key="2">
    <citation type="submission" date="2017-10" db="EMBL/GenBank/DDBJ databases">
        <title>Genome analyses suggest a sexual origin of heterokaryosis in a supposedly ancient asexual fungus.</title>
        <authorList>
            <person name="Corradi N."/>
            <person name="Sedzielewska K."/>
            <person name="Noel J."/>
            <person name="Charron P."/>
            <person name="Farinelli L."/>
            <person name="Marton T."/>
            <person name="Kruger M."/>
            <person name="Pelin A."/>
            <person name="Brachmann A."/>
            <person name="Corradi N."/>
        </authorList>
    </citation>
    <scope>NUCLEOTIDE SEQUENCE [LARGE SCALE GENOMIC DNA]</scope>
    <source>
        <strain evidence="4 5">A1</strain>
    </source>
</reference>
<dbReference type="PANTHER" id="PTHR43808:SF31">
    <property type="entry name" value="N-ACETYL-L-CITRULLINE DEACETYLASE"/>
    <property type="match status" value="1"/>
</dbReference>
<dbReference type="GO" id="GO:0006526">
    <property type="term" value="P:L-arginine biosynthetic process"/>
    <property type="evidence" value="ECO:0007669"/>
    <property type="project" value="TreeGrafter"/>
</dbReference>
<accession>A0A2N0QJD7</accession>
<evidence type="ECO:0000313" key="4">
    <source>
        <dbReference type="EMBL" id="PKC51170.1"/>
    </source>
</evidence>
<organism evidence="4 5">
    <name type="scientific">Rhizophagus irregularis</name>
    <dbReference type="NCBI Taxonomy" id="588596"/>
    <lineage>
        <taxon>Eukaryota</taxon>
        <taxon>Fungi</taxon>
        <taxon>Fungi incertae sedis</taxon>
        <taxon>Mucoromycota</taxon>
        <taxon>Glomeromycotina</taxon>
        <taxon>Glomeromycetes</taxon>
        <taxon>Glomerales</taxon>
        <taxon>Glomeraceae</taxon>
        <taxon>Rhizophagus</taxon>
    </lineage>
</organism>
<dbReference type="SUPFAM" id="SSF55031">
    <property type="entry name" value="Bacterial exopeptidase dimerisation domain"/>
    <property type="match status" value="1"/>
</dbReference>
<dbReference type="Proteomes" id="UP000232688">
    <property type="component" value="Unassembled WGS sequence"/>
</dbReference>
<keyword evidence="2" id="KW-0479">Metal-binding</keyword>
<keyword evidence="3" id="KW-0378">Hydrolase</keyword>
<dbReference type="InterPro" id="IPR002933">
    <property type="entry name" value="Peptidase_M20"/>
</dbReference>
<protein>
    <submittedName>
        <fullName evidence="4">Xaa-His dipeptidase</fullName>
    </submittedName>
</protein>
<dbReference type="PANTHER" id="PTHR43808">
    <property type="entry name" value="ACETYLORNITHINE DEACETYLASE"/>
    <property type="match status" value="1"/>
</dbReference>
<dbReference type="AlphaFoldDB" id="A0A2N0QJD7"/>
<evidence type="ECO:0000313" key="5">
    <source>
        <dbReference type="Proteomes" id="UP000232688"/>
    </source>
</evidence>
<reference evidence="4 5" key="1">
    <citation type="submission" date="2017-10" db="EMBL/GenBank/DDBJ databases">
        <title>Extensive intraspecific genome diversity in a model arbuscular mycorrhizal fungus.</title>
        <authorList>
            <person name="Chen E.C.H."/>
            <person name="Morin E."/>
            <person name="Baudet D."/>
            <person name="Noel J."/>
            <person name="Ndikumana S."/>
            <person name="Charron P."/>
            <person name="St-Onge C."/>
            <person name="Giorgi J."/>
            <person name="Grigoriev I.V."/>
            <person name="Roux C."/>
            <person name="Martin F.M."/>
            <person name="Corradi N."/>
        </authorList>
    </citation>
    <scope>NUCLEOTIDE SEQUENCE [LARGE SCALE GENOMIC DNA]</scope>
    <source>
        <strain evidence="4 5">A1</strain>
    </source>
</reference>
<comment type="caution">
    <text evidence="4">The sequence shown here is derived from an EMBL/GenBank/DDBJ whole genome shotgun (WGS) entry which is preliminary data.</text>
</comment>
<name>A0A2N0QJD7_9GLOM</name>
<dbReference type="SUPFAM" id="SSF53187">
    <property type="entry name" value="Zn-dependent exopeptidases"/>
    <property type="match status" value="1"/>
</dbReference>
<dbReference type="GO" id="GO:0046872">
    <property type="term" value="F:metal ion binding"/>
    <property type="evidence" value="ECO:0007669"/>
    <property type="project" value="UniProtKB-KW"/>
</dbReference>
<dbReference type="InterPro" id="IPR036264">
    <property type="entry name" value="Bact_exopeptidase_dim_dom"/>
</dbReference>
<dbReference type="InterPro" id="IPR050072">
    <property type="entry name" value="Peptidase_M20A"/>
</dbReference>
<gene>
    <name evidence="4" type="ORF">RhiirA1_484370</name>
</gene>
<sequence length="198" mass="21677">MEPEKGLNAAVLLSKFLVNYIQIGTGKKYVDFIVKIFGKDHYGTAIGLNYADQVSGETTLNPGIVSFDQKNGGTIQVSMRYAVTYPFDEKFTKAQLEAAKFSFTLDLLSNSAPHYVSEEDDFVQTLLAVYRKYTGDNRKPLSTGGGTYARTMKKGVAFGMLFPGEIDVAHQADEYVDVENLVKAAAIYAETIVALAGE</sequence>
<evidence type="ECO:0000256" key="1">
    <source>
        <dbReference type="ARBA" id="ARBA00006247"/>
    </source>
</evidence>
<evidence type="ECO:0000256" key="3">
    <source>
        <dbReference type="ARBA" id="ARBA00022801"/>
    </source>
</evidence>
<dbReference type="Pfam" id="PF01546">
    <property type="entry name" value="Peptidase_M20"/>
    <property type="match status" value="1"/>
</dbReference>
<comment type="similarity">
    <text evidence="1">Belongs to the peptidase M20A family.</text>
</comment>